<keyword evidence="1" id="KW-0812">Transmembrane</keyword>
<keyword evidence="1" id="KW-1133">Transmembrane helix</keyword>
<accession>A0A1M5BM58</accession>
<name>A0A1M5BM58_9SPHI</name>
<dbReference type="OrthoDB" id="6016419at2"/>
<dbReference type="AlphaFoldDB" id="A0A1M5BM58"/>
<feature type="transmembrane region" description="Helical" evidence="1">
    <location>
        <begin position="209"/>
        <end position="230"/>
    </location>
</feature>
<keyword evidence="1" id="KW-0472">Membrane</keyword>
<feature type="transmembrane region" description="Helical" evidence="1">
    <location>
        <begin position="18"/>
        <end position="36"/>
    </location>
</feature>
<evidence type="ECO:0000313" key="3">
    <source>
        <dbReference type="Proteomes" id="UP000184287"/>
    </source>
</evidence>
<dbReference type="InterPro" id="IPR021913">
    <property type="entry name" value="DUF3526"/>
</dbReference>
<proteinExistence type="predicted"/>
<keyword evidence="3" id="KW-1185">Reference proteome</keyword>
<organism evidence="2 3">
    <name type="scientific">Pedobacter caeni</name>
    <dbReference type="NCBI Taxonomy" id="288992"/>
    <lineage>
        <taxon>Bacteria</taxon>
        <taxon>Pseudomonadati</taxon>
        <taxon>Bacteroidota</taxon>
        <taxon>Sphingobacteriia</taxon>
        <taxon>Sphingobacteriales</taxon>
        <taxon>Sphingobacteriaceae</taxon>
        <taxon>Pedobacter</taxon>
    </lineage>
</organism>
<evidence type="ECO:0000313" key="2">
    <source>
        <dbReference type="EMBL" id="SHF43599.1"/>
    </source>
</evidence>
<evidence type="ECO:0000256" key="1">
    <source>
        <dbReference type="SAM" id="Phobius"/>
    </source>
</evidence>
<dbReference type="EMBL" id="FQUQ01000002">
    <property type="protein sequence ID" value="SHF43599.1"/>
    <property type="molecule type" value="Genomic_DNA"/>
</dbReference>
<dbReference type="RefSeq" id="WP_084528845.1">
    <property type="nucleotide sequence ID" value="NZ_FQUQ01000002.1"/>
</dbReference>
<feature type="transmembrane region" description="Helical" evidence="1">
    <location>
        <begin position="183"/>
        <end position="203"/>
    </location>
</feature>
<protein>
    <submittedName>
        <fullName evidence="2">ABC-2 type transport system permease protein</fullName>
    </submittedName>
</protein>
<dbReference type="STRING" id="288992.SAMN04488522_1021260"/>
<dbReference type="Proteomes" id="UP000184287">
    <property type="component" value="Unassembled WGS sequence"/>
</dbReference>
<feature type="transmembrane region" description="Helical" evidence="1">
    <location>
        <begin position="242"/>
        <end position="263"/>
    </location>
</feature>
<gene>
    <name evidence="2" type="ORF">SAMN04488522_1021260</name>
</gene>
<reference evidence="3" key="1">
    <citation type="submission" date="2016-11" db="EMBL/GenBank/DDBJ databases">
        <authorList>
            <person name="Varghese N."/>
            <person name="Submissions S."/>
        </authorList>
    </citation>
    <scope>NUCLEOTIDE SEQUENCE [LARGE SCALE GENOMIC DNA]</scope>
    <source>
        <strain evidence="3">DSM 16990</strain>
    </source>
</reference>
<dbReference type="PANTHER" id="PTHR43471">
    <property type="entry name" value="ABC TRANSPORTER PERMEASE"/>
    <property type="match status" value="1"/>
</dbReference>
<dbReference type="Pfam" id="PF12040">
    <property type="entry name" value="DUF3526"/>
    <property type="match status" value="1"/>
</dbReference>
<feature type="transmembrane region" description="Helical" evidence="1">
    <location>
        <begin position="425"/>
        <end position="446"/>
    </location>
</feature>
<sequence length="455" mass="52488">MNQSIYLLEFKLFFRNKAAMAGILILLISGFAGLYFGEKFIRQQDIVIEKASQTQEKNTGTNLKHFGKDPGLFLYHNKFSMVNVPDRWAAFANGQRDINPYLISVSMLAVEGQIYDTDLVNPSTLLLGNMDLAFVFIFLFPLVIIAFCYNLLSADQESGVWAILKSQSGALSALIWRKFSVRIISVFTVAMVLMTSAIFYLKLPLDGRLLLILTLLSLYLLFWFSLSFWVISRGKSSNYNAVLLISFWVVLNIISPAILNVWLTQQYPVPEALETLVKQREGYHEKWDLDKSKTMDKFYAHYPQFKQYPFPSELSFSWYWYYAMQQMGDDEASAGARSMAEKLNKRHDFTNLTALFLPGIQTQLRLNELAGSDLENHLKFQQAIKAYHEQIRLYFYPVVFKEETLANVAWDEFKVAQYKGHTTGYVWQNLASVFILSLLFSILAVYNFKRKTSLF</sequence>
<feature type="transmembrane region" description="Helical" evidence="1">
    <location>
        <begin position="132"/>
        <end position="152"/>
    </location>
</feature>